<dbReference type="AlphaFoldDB" id="A0A7S3VRD8"/>
<evidence type="ECO:0000256" key="1">
    <source>
        <dbReference type="ARBA" id="ARBA00009083"/>
    </source>
</evidence>
<dbReference type="FunFam" id="1.10.287.1480:FF:000001">
    <property type="entry name" value="30S ribosomal protein S14"/>
    <property type="match status" value="1"/>
</dbReference>
<name>A0A7S3VRD8_DUNTE</name>
<dbReference type="NCBIfam" id="NF006477">
    <property type="entry name" value="PRK08881.1"/>
    <property type="match status" value="1"/>
</dbReference>
<sequence length="115" mass="13018">MSLKRIPGVAHALGCRSSHMVKDHIKRLTVQEHEVDRTLFKAMASDTSLPLDMRLQVQRLFETSMPRDAAPSRVKNRCVLTGRAHSTLRFARVSRIMVRQLAHYGLLPGVSKASW</sequence>
<accession>A0A7S3VRD8</accession>
<gene>
    <name evidence="4" type="ORF">DTER00134_LOCUS16241</name>
</gene>
<dbReference type="Gene3D" id="1.10.287.1480">
    <property type="match status" value="1"/>
</dbReference>
<evidence type="ECO:0000256" key="3">
    <source>
        <dbReference type="ARBA" id="ARBA00023274"/>
    </source>
</evidence>
<dbReference type="EMBL" id="HBIP01026893">
    <property type="protein sequence ID" value="CAE0501168.1"/>
    <property type="molecule type" value="Transcribed_RNA"/>
</dbReference>
<evidence type="ECO:0008006" key="5">
    <source>
        <dbReference type="Google" id="ProtNLM"/>
    </source>
</evidence>
<dbReference type="GO" id="GO:0015935">
    <property type="term" value="C:small ribosomal subunit"/>
    <property type="evidence" value="ECO:0007669"/>
    <property type="project" value="TreeGrafter"/>
</dbReference>
<organism evidence="4">
    <name type="scientific">Dunaliella tertiolecta</name>
    <name type="common">Green alga</name>
    <dbReference type="NCBI Taxonomy" id="3047"/>
    <lineage>
        <taxon>Eukaryota</taxon>
        <taxon>Viridiplantae</taxon>
        <taxon>Chlorophyta</taxon>
        <taxon>core chlorophytes</taxon>
        <taxon>Chlorophyceae</taxon>
        <taxon>CS clade</taxon>
        <taxon>Chlamydomonadales</taxon>
        <taxon>Dunaliellaceae</taxon>
        <taxon>Dunaliella</taxon>
    </lineage>
</organism>
<dbReference type="SUPFAM" id="SSF57716">
    <property type="entry name" value="Glucocorticoid receptor-like (DNA-binding domain)"/>
    <property type="match status" value="1"/>
</dbReference>
<evidence type="ECO:0000313" key="4">
    <source>
        <dbReference type="EMBL" id="CAE0501168.1"/>
    </source>
</evidence>
<dbReference type="GO" id="GO:0005737">
    <property type="term" value="C:cytoplasm"/>
    <property type="evidence" value="ECO:0007669"/>
    <property type="project" value="UniProtKB-ARBA"/>
</dbReference>
<dbReference type="PANTHER" id="PTHR19836:SF19">
    <property type="entry name" value="SMALL RIBOSOMAL SUBUNIT PROTEIN US14M"/>
    <property type="match status" value="1"/>
</dbReference>
<protein>
    <recommendedName>
        <fullName evidence="5">Ribosomal protein S14</fullName>
    </recommendedName>
</protein>
<proteinExistence type="inferred from homology"/>
<dbReference type="GO" id="GO:0006412">
    <property type="term" value="P:translation"/>
    <property type="evidence" value="ECO:0007669"/>
    <property type="project" value="InterPro"/>
</dbReference>
<dbReference type="GO" id="GO:0003735">
    <property type="term" value="F:structural constituent of ribosome"/>
    <property type="evidence" value="ECO:0007669"/>
    <property type="project" value="InterPro"/>
</dbReference>
<evidence type="ECO:0000256" key="2">
    <source>
        <dbReference type="ARBA" id="ARBA00022980"/>
    </source>
</evidence>
<keyword evidence="2" id="KW-0689">Ribosomal protein</keyword>
<keyword evidence="3" id="KW-0687">Ribonucleoprotein</keyword>
<dbReference type="PANTHER" id="PTHR19836">
    <property type="entry name" value="30S RIBOSOMAL PROTEIN S14"/>
    <property type="match status" value="1"/>
</dbReference>
<comment type="similarity">
    <text evidence="1">Belongs to the universal ribosomal protein uS14 family.</text>
</comment>
<reference evidence="4" key="1">
    <citation type="submission" date="2021-01" db="EMBL/GenBank/DDBJ databases">
        <authorList>
            <person name="Corre E."/>
            <person name="Pelletier E."/>
            <person name="Niang G."/>
            <person name="Scheremetjew M."/>
            <person name="Finn R."/>
            <person name="Kale V."/>
            <person name="Holt S."/>
            <person name="Cochrane G."/>
            <person name="Meng A."/>
            <person name="Brown T."/>
            <person name="Cohen L."/>
        </authorList>
    </citation>
    <scope>NUCLEOTIDE SEQUENCE</scope>
    <source>
        <strain evidence="4">CCMP1320</strain>
    </source>
</reference>
<dbReference type="InterPro" id="IPR001209">
    <property type="entry name" value="Ribosomal_uS14"/>
</dbReference>
<dbReference type="Pfam" id="PF00253">
    <property type="entry name" value="Ribosomal_S14"/>
    <property type="match status" value="1"/>
</dbReference>